<accession>A0A4U6TIJ7</accession>
<evidence type="ECO:0000256" key="1">
    <source>
        <dbReference type="SAM" id="MobiDB-lite"/>
    </source>
</evidence>
<dbReference type="AlphaFoldDB" id="A0A4U6TIJ7"/>
<gene>
    <name evidence="2" type="ORF">SEVIR_8G105500v2</name>
</gene>
<sequence>MWMERKTCRIHIRHDHHLRQGTWSAAADANEGGGQCPHPHWSWPPPQSMG</sequence>
<dbReference type="Gramene" id="TKW00389">
    <property type="protein sequence ID" value="TKW00389"/>
    <property type="gene ID" value="SEVIR_8G105500v2"/>
</dbReference>
<reference evidence="2" key="1">
    <citation type="submission" date="2019-03" db="EMBL/GenBank/DDBJ databases">
        <title>WGS assembly of Setaria viridis.</title>
        <authorList>
            <person name="Huang P."/>
            <person name="Jenkins J."/>
            <person name="Grimwood J."/>
            <person name="Barry K."/>
            <person name="Healey A."/>
            <person name="Mamidi S."/>
            <person name="Sreedasyam A."/>
            <person name="Shu S."/>
            <person name="Feldman M."/>
            <person name="Wu J."/>
            <person name="Yu Y."/>
            <person name="Chen C."/>
            <person name="Johnson J."/>
            <person name="Rokhsar D."/>
            <person name="Baxter I."/>
            <person name="Schmutz J."/>
            <person name="Brutnell T."/>
            <person name="Kellogg E."/>
        </authorList>
    </citation>
    <scope>NUCLEOTIDE SEQUENCE [LARGE SCALE GENOMIC DNA]</scope>
</reference>
<protein>
    <submittedName>
        <fullName evidence="2">Uncharacterized protein</fullName>
    </submittedName>
</protein>
<name>A0A4U6TIJ7_SETVI</name>
<proteinExistence type="predicted"/>
<evidence type="ECO:0000313" key="2">
    <source>
        <dbReference type="EMBL" id="TKW00389.1"/>
    </source>
</evidence>
<evidence type="ECO:0000313" key="3">
    <source>
        <dbReference type="Proteomes" id="UP000298652"/>
    </source>
</evidence>
<dbReference type="EMBL" id="CM016559">
    <property type="protein sequence ID" value="TKW00389.1"/>
    <property type="molecule type" value="Genomic_DNA"/>
</dbReference>
<dbReference type="Proteomes" id="UP000298652">
    <property type="component" value="Chromosome 8"/>
</dbReference>
<feature type="region of interest" description="Disordered" evidence="1">
    <location>
        <begin position="25"/>
        <end position="50"/>
    </location>
</feature>
<keyword evidence="3" id="KW-1185">Reference proteome</keyword>
<organism evidence="2 3">
    <name type="scientific">Setaria viridis</name>
    <name type="common">Green bristlegrass</name>
    <name type="synonym">Setaria italica subsp. viridis</name>
    <dbReference type="NCBI Taxonomy" id="4556"/>
    <lineage>
        <taxon>Eukaryota</taxon>
        <taxon>Viridiplantae</taxon>
        <taxon>Streptophyta</taxon>
        <taxon>Embryophyta</taxon>
        <taxon>Tracheophyta</taxon>
        <taxon>Spermatophyta</taxon>
        <taxon>Magnoliopsida</taxon>
        <taxon>Liliopsida</taxon>
        <taxon>Poales</taxon>
        <taxon>Poaceae</taxon>
        <taxon>PACMAD clade</taxon>
        <taxon>Panicoideae</taxon>
        <taxon>Panicodae</taxon>
        <taxon>Paniceae</taxon>
        <taxon>Cenchrinae</taxon>
        <taxon>Setaria</taxon>
    </lineage>
</organism>